<feature type="compositionally biased region" description="Low complexity" evidence="2">
    <location>
        <begin position="1173"/>
        <end position="1190"/>
    </location>
</feature>
<sequence length="1450" mass="155276">MAAPVPVPPSPSRTDVGVVASYATSLHRWLPGTLGQPDGRIERGVPPKSIGTRRRESGVVVTWEPSLHQGYLYVWTPQSTRRTPSAAKSTTPNLPRTQATASDPRAQLPRRMTSNGSQGYVSPNMRACLGHRLQECPPPSRAALKALNTVYGPPYVPGKGKASYRLRRILTSTTSNPTNIYGSKVTDMGSRIGPRSSIAMSTGLSIQSLGRLANGRCNRNLFGSSRRASDIRKRAEDPAMHGEAGGSHRSFAQARQPEANRRGTSNRKAGRKTNSKRELAGSSRSSLFISGTRRSGRAKLPQPHATMCPKREAEPERRPYGWIGSFNPNKRMNNIRLAGDDTFSFGRSGRRSLRELAVAPCQYPVERPHLALPEHKAIANHLLFKVRSGPKSHSKRALRVAPDATTHNPATLSSTEGPAPITAAVVADADFQSPSTRFLRSSGSIEPPSYEVTPVTRLRGKLGARIPPPAVPPHGHPSTPGSPNVTPPIAEPSSQFIAPSAGVPPSYPTAPSVGHVASDPSPLPTPATESNKDQPLGGATETSAEALVYSVSPSTAAAMISVERHLGGDFTGLMQDLNEPMTFTPPPHASTSLVHSPTGHQASSPSQRSPSFVPQFKDHQKAGPIAAEHKAAIDEAIALADEELDLLCDRIEGQDRNQLRRGFESLLKGRDILLGGVRWSQLLAILEQFVKASQHLEAAAETTKRTQTNILHHFHAQHAPTRGASNFNLFQSMWSAEMRGDFGEDSDVDSDHAWSGSANGSGKEEEPSGVERAGSPQPCGVPFVTSAALSYSRIKNTPTLSSQLQVYKSLSDVKKQKKPQKRHENDFDKGFTSLTKQANRLESQGIHMILALVGDSIDDSAGLAAYYESPHLEGGDGDLLRMFASSPRAFSSSQDHEFSGLARIYASGKRAAPVVENSKSVVHAAVKEHSTELYSPRKKRRLDLDKLTAECQELDSRDMKGYDRPEQVSVPNPVTPSPNTHKGRIIWLRDWSRGISRYRAERYGNKSRFPNEAPPQTRAGARDLSSSETEALVNSLLAQPLILKRTPRMDLLNSKIPLWVTAAPQLTADLMKTAKSVGDHLTWPLASARRFFFNGTIDCFGPSAEVVPNGSNTASSIRPQTSISIPIEAKRSSVASPAPVLDVTYTSLPPPAPIVRQWTSAAGTMAPASFVRPSAPSLTVSPPSVPTQTTGKYSARASQRVLTARPLSPEHLLNDPFASTANKSIPAPELYGAPARTIPTSSSLKRGAPGAPQIDGFKRPRLGSNSDSNSPTVPATTTCATISSSRHVLIPPTGPQTFHPFTASALDNLAGAMDTAPLRPLGTPSHPSDIELAKKTTPSCEPLAPSASTFSAPYNLSRPTSGDFVSEPHSAHAVCQPPAGVQPQTPEPIVPQSSLLPSGGTVLGLQEMLSLDPSTFEALYRFLAARVSPASGNSQAPLGSSTGTYTQTGG</sequence>
<feature type="region of interest" description="Disordered" evidence="2">
    <location>
        <begin position="393"/>
        <end position="418"/>
    </location>
</feature>
<feature type="compositionally biased region" description="Polar residues" evidence="2">
    <location>
        <begin position="1263"/>
        <end position="1275"/>
    </location>
</feature>
<feature type="compositionally biased region" description="Polar residues" evidence="2">
    <location>
        <begin position="282"/>
        <end position="293"/>
    </location>
</feature>
<feature type="region of interest" description="Disordered" evidence="2">
    <location>
        <begin position="584"/>
        <end position="624"/>
    </location>
</feature>
<organism evidence="3 4">
    <name type="scientific">Coprinellus micaceus</name>
    <name type="common">Glistening ink-cap mushroom</name>
    <name type="synonym">Coprinus micaceus</name>
    <dbReference type="NCBI Taxonomy" id="71717"/>
    <lineage>
        <taxon>Eukaryota</taxon>
        <taxon>Fungi</taxon>
        <taxon>Dikarya</taxon>
        <taxon>Basidiomycota</taxon>
        <taxon>Agaricomycotina</taxon>
        <taxon>Agaricomycetes</taxon>
        <taxon>Agaricomycetidae</taxon>
        <taxon>Agaricales</taxon>
        <taxon>Agaricineae</taxon>
        <taxon>Psathyrellaceae</taxon>
        <taxon>Coprinellus</taxon>
    </lineage>
</organism>
<evidence type="ECO:0000313" key="4">
    <source>
        <dbReference type="Proteomes" id="UP000298030"/>
    </source>
</evidence>
<feature type="region of interest" description="Disordered" evidence="2">
    <location>
        <begin position="33"/>
        <end position="53"/>
    </location>
</feature>
<feature type="compositionally biased region" description="Polar residues" evidence="2">
    <location>
        <begin position="589"/>
        <end position="612"/>
    </location>
</feature>
<protein>
    <submittedName>
        <fullName evidence="3">Uncharacterized protein</fullName>
    </submittedName>
</protein>
<evidence type="ECO:0000256" key="2">
    <source>
        <dbReference type="SAM" id="MobiDB-lite"/>
    </source>
</evidence>
<feature type="region of interest" description="Disordered" evidence="2">
    <location>
        <begin position="1005"/>
        <end position="1025"/>
    </location>
</feature>
<feature type="region of interest" description="Disordered" evidence="2">
    <location>
        <begin position="79"/>
        <end position="121"/>
    </location>
</feature>
<reference evidence="3 4" key="1">
    <citation type="journal article" date="2019" name="Nat. Ecol. Evol.">
        <title>Megaphylogeny resolves global patterns of mushroom evolution.</title>
        <authorList>
            <person name="Varga T."/>
            <person name="Krizsan K."/>
            <person name="Foldi C."/>
            <person name="Dima B."/>
            <person name="Sanchez-Garcia M."/>
            <person name="Sanchez-Ramirez S."/>
            <person name="Szollosi G.J."/>
            <person name="Szarkandi J.G."/>
            <person name="Papp V."/>
            <person name="Albert L."/>
            <person name="Andreopoulos W."/>
            <person name="Angelini C."/>
            <person name="Antonin V."/>
            <person name="Barry K.W."/>
            <person name="Bougher N.L."/>
            <person name="Buchanan P."/>
            <person name="Buyck B."/>
            <person name="Bense V."/>
            <person name="Catcheside P."/>
            <person name="Chovatia M."/>
            <person name="Cooper J."/>
            <person name="Damon W."/>
            <person name="Desjardin D."/>
            <person name="Finy P."/>
            <person name="Geml J."/>
            <person name="Haridas S."/>
            <person name="Hughes K."/>
            <person name="Justo A."/>
            <person name="Karasinski D."/>
            <person name="Kautmanova I."/>
            <person name="Kiss B."/>
            <person name="Kocsube S."/>
            <person name="Kotiranta H."/>
            <person name="LaButti K.M."/>
            <person name="Lechner B.E."/>
            <person name="Liimatainen K."/>
            <person name="Lipzen A."/>
            <person name="Lukacs Z."/>
            <person name="Mihaltcheva S."/>
            <person name="Morgado L.N."/>
            <person name="Niskanen T."/>
            <person name="Noordeloos M.E."/>
            <person name="Ohm R.A."/>
            <person name="Ortiz-Santana B."/>
            <person name="Ovrebo C."/>
            <person name="Racz N."/>
            <person name="Riley R."/>
            <person name="Savchenko A."/>
            <person name="Shiryaev A."/>
            <person name="Soop K."/>
            <person name="Spirin V."/>
            <person name="Szebenyi C."/>
            <person name="Tomsovsky M."/>
            <person name="Tulloss R.E."/>
            <person name="Uehling J."/>
            <person name="Grigoriev I.V."/>
            <person name="Vagvolgyi C."/>
            <person name="Papp T."/>
            <person name="Martin F.M."/>
            <person name="Miettinen O."/>
            <person name="Hibbett D.S."/>
            <person name="Nagy L.G."/>
        </authorList>
    </citation>
    <scope>NUCLEOTIDE SEQUENCE [LARGE SCALE GENOMIC DNA]</scope>
    <source>
        <strain evidence="3 4">FP101781</strain>
    </source>
</reference>
<accession>A0A4Y7SIA3</accession>
<feature type="region of interest" description="Disordered" evidence="2">
    <location>
        <begin position="228"/>
        <end position="313"/>
    </location>
</feature>
<feature type="region of interest" description="Disordered" evidence="2">
    <location>
        <begin position="1173"/>
        <end position="1195"/>
    </location>
</feature>
<feature type="region of interest" description="Disordered" evidence="2">
    <location>
        <begin position="1430"/>
        <end position="1450"/>
    </location>
</feature>
<gene>
    <name evidence="3" type="ORF">FA13DRAFT_1716738</name>
</gene>
<dbReference type="PANTHER" id="PTHR13037">
    <property type="entry name" value="FORMIN"/>
    <property type="match status" value="1"/>
</dbReference>
<name>A0A4Y7SIA3_COPMI</name>
<feature type="compositionally biased region" description="Polar residues" evidence="2">
    <location>
        <begin position="79"/>
        <end position="101"/>
    </location>
</feature>
<feature type="compositionally biased region" description="Basic residues" evidence="2">
    <location>
        <begin position="264"/>
        <end position="274"/>
    </location>
</feature>
<feature type="compositionally biased region" description="Basic and acidic residues" evidence="2">
    <location>
        <begin position="228"/>
        <end position="240"/>
    </location>
</feature>
<feature type="region of interest" description="Disordered" evidence="2">
    <location>
        <begin position="741"/>
        <end position="778"/>
    </location>
</feature>
<evidence type="ECO:0000313" key="3">
    <source>
        <dbReference type="EMBL" id="TEB21565.1"/>
    </source>
</evidence>
<evidence type="ECO:0000256" key="1">
    <source>
        <dbReference type="ARBA" id="ARBA00022581"/>
    </source>
</evidence>
<feature type="region of interest" description="Disordered" evidence="2">
    <location>
        <begin position="1237"/>
        <end position="1275"/>
    </location>
</feature>
<feature type="compositionally biased region" description="Polar residues" evidence="2">
    <location>
        <begin position="405"/>
        <end position="416"/>
    </location>
</feature>
<keyword evidence="4" id="KW-1185">Reference proteome</keyword>
<proteinExistence type="predicted"/>
<feature type="compositionally biased region" description="Pro residues" evidence="2">
    <location>
        <begin position="466"/>
        <end position="475"/>
    </location>
</feature>
<feature type="compositionally biased region" description="Polar residues" evidence="2">
    <location>
        <begin position="112"/>
        <end position="121"/>
    </location>
</feature>
<dbReference type="EMBL" id="QPFP01000107">
    <property type="protein sequence ID" value="TEB21565.1"/>
    <property type="molecule type" value="Genomic_DNA"/>
</dbReference>
<feature type="region of interest" description="Disordered" evidence="2">
    <location>
        <begin position="462"/>
        <end position="538"/>
    </location>
</feature>
<dbReference type="Proteomes" id="UP000298030">
    <property type="component" value="Unassembled WGS sequence"/>
</dbReference>
<comment type="caution">
    <text evidence="3">The sequence shown here is derived from an EMBL/GenBank/DDBJ whole genome shotgun (WGS) entry which is preliminary data.</text>
</comment>
<dbReference type="PANTHER" id="PTHR13037:SF24">
    <property type="entry name" value="POLYCOMB PROTEIN PCL-RELATED"/>
    <property type="match status" value="1"/>
</dbReference>
<feature type="compositionally biased region" description="Low complexity" evidence="2">
    <location>
        <begin position="1439"/>
        <end position="1450"/>
    </location>
</feature>
<keyword evidence="1" id="KW-0945">Host-virus interaction</keyword>